<feature type="non-terminal residue" evidence="8">
    <location>
        <position position="1"/>
    </location>
</feature>
<dbReference type="InterPro" id="IPR043504">
    <property type="entry name" value="Peptidase_S1_PA_chymotrypsin"/>
</dbReference>
<dbReference type="Proteomes" id="UP000000311">
    <property type="component" value="Unassembled WGS sequence"/>
</dbReference>
<reference evidence="8 9" key="1">
    <citation type="journal article" date="2010" name="Science">
        <title>Genomic comparison of the ants Camponotus floridanus and Harpegnathos saltator.</title>
        <authorList>
            <person name="Bonasio R."/>
            <person name="Zhang G."/>
            <person name="Ye C."/>
            <person name="Mutti N.S."/>
            <person name="Fang X."/>
            <person name="Qin N."/>
            <person name="Donahue G."/>
            <person name="Yang P."/>
            <person name="Li Q."/>
            <person name="Li C."/>
            <person name="Zhang P."/>
            <person name="Huang Z."/>
            <person name="Berger S.L."/>
            <person name="Reinberg D."/>
            <person name="Wang J."/>
            <person name="Liebig J."/>
        </authorList>
    </citation>
    <scope>NUCLEOTIDE SEQUENCE [LARGE SCALE GENOMIC DNA]</scope>
    <source>
        <strain evidence="9">C129</strain>
    </source>
</reference>
<dbReference type="GO" id="GO:0004252">
    <property type="term" value="F:serine-type endopeptidase activity"/>
    <property type="evidence" value="ECO:0007669"/>
    <property type="project" value="InterPro"/>
</dbReference>
<dbReference type="FunFam" id="2.40.10.10:FF:000068">
    <property type="entry name" value="transmembrane protease serine 2"/>
    <property type="match status" value="1"/>
</dbReference>
<keyword evidence="5" id="KW-0720">Serine protease</keyword>
<keyword evidence="4" id="KW-0378">Hydrolase</keyword>
<keyword evidence="6" id="KW-1015">Disulfide bond</keyword>
<dbReference type="EMBL" id="GL443740">
    <property type="protein sequence ID" value="EFN61710.1"/>
    <property type="molecule type" value="Genomic_DNA"/>
</dbReference>
<evidence type="ECO:0000313" key="8">
    <source>
        <dbReference type="EMBL" id="EFN61710.1"/>
    </source>
</evidence>
<dbReference type="AlphaFoldDB" id="E2AY07"/>
<evidence type="ECO:0000259" key="7">
    <source>
        <dbReference type="PROSITE" id="PS50240"/>
    </source>
</evidence>
<dbReference type="PANTHER" id="PTHR24264:SF65">
    <property type="entry name" value="SRCR DOMAIN-CONTAINING PROTEIN"/>
    <property type="match status" value="1"/>
</dbReference>
<keyword evidence="9" id="KW-1185">Reference proteome</keyword>
<dbReference type="InParanoid" id="E2AY07"/>
<name>E2AY07_CAMFO</name>
<evidence type="ECO:0000256" key="3">
    <source>
        <dbReference type="ARBA" id="ARBA00022670"/>
    </source>
</evidence>
<sequence length="120" mass="13812">SMCLYIEKLLIALLISERPHLSLLQGRVYRDFSVRIIGDNEQPQTYYPFIVFFQNITAGRTTHFCAGSILSNEWIITRTHCLENIYTTDIIVKAGKHKSRNAENIGQTVKVGQIIIHENY</sequence>
<dbReference type="PANTHER" id="PTHR24264">
    <property type="entry name" value="TRYPSIN-RELATED"/>
    <property type="match status" value="1"/>
</dbReference>
<evidence type="ECO:0000256" key="2">
    <source>
        <dbReference type="ARBA" id="ARBA00022525"/>
    </source>
</evidence>
<evidence type="ECO:0000256" key="4">
    <source>
        <dbReference type="ARBA" id="ARBA00022801"/>
    </source>
</evidence>
<keyword evidence="3" id="KW-0645">Protease</keyword>
<dbReference type="InterPro" id="IPR009003">
    <property type="entry name" value="Peptidase_S1_PA"/>
</dbReference>
<dbReference type="SUPFAM" id="SSF50494">
    <property type="entry name" value="Trypsin-like serine proteases"/>
    <property type="match status" value="1"/>
</dbReference>
<evidence type="ECO:0000256" key="1">
    <source>
        <dbReference type="ARBA" id="ARBA00004613"/>
    </source>
</evidence>
<protein>
    <submittedName>
        <fullName evidence="8">Elastase-2A</fullName>
    </submittedName>
</protein>
<feature type="non-terminal residue" evidence="8">
    <location>
        <position position="120"/>
    </location>
</feature>
<feature type="domain" description="Peptidase S1" evidence="7">
    <location>
        <begin position="36"/>
        <end position="120"/>
    </location>
</feature>
<dbReference type="InterPro" id="IPR050127">
    <property type="entry name" value="Serine_Proteases_S1"/>
</dbReference>
<gene>
    <name evidence="8" type="ORF">EAG_12715</name>
</gene>
<evidence type="ECO:0000256" key="5">
    <source>
        <dbReference type="ARBA" id="ARBA00022825"/>
    </source>
</evidence>
<keyword evidence="2" id="KW-0964">Secreted</keyword>
<comment type="subcellular location">
    <subcellularLocation>
        <location evidence="1">Secreted</location>
    </subcellularLocation>
</comment>
<dbReference type="GO" id="GO:0006508">
    <property type="term" value="P:proteolysis"/>
    <property type="evidence" value="ECO:0007669"/>
    <property type="project" value="UniProtKB-KW"/>
</dbReference>
<proteinExistence type="predicted"/>
<dbReference type="GO" id="GO:0005615">
    <property type="term" value="C:extracellular space"/>
    <property type="evidence" value="ECO:0007669"/>
    <property type="project" value="TreeGrafter"/>
</dbReference>
<dbReference type="PROSITE" id="PS50240">
    <property type="entry name" value="TRYPSIN_DOM"/>
    <property type="match status" value="1"/>
</dbReference>
<dbReference type="InterPro" id="IPR001254">
    <property type="entry name" value="Trypsin_dom"/>
</dbReference>
<evidence type="ECO:0000313" key="9">
    <source>
        <dbReference type="Proteomes" id="UP000000311"/>
    </source>
</evidence>
<accession>E2AY07</accession>
<organism evidence="9">
    <name type="scientific">Camponotus floridanus</name>
    <name type="common">Florida carpenter ant</name>
    <dbReference type="NCBI Taxonomy" id="104421"/>
    <lineage>
        <taxon>Eukaryota</taxon>
        <taxon>Metazoa</taxon>
        <taxon>Ecdysozoa</taxon>
        <taxon>Arthropoda</taxon>
        <taxon>Hexapoda</taxon>
        <taxon>Insecta</taxon>
        <taxon>Pterygota</taxon>
        <taxon>Neoptera</taxon>
        <taxon>Endopterygota</taxon>
        <taxon>Hymenoptera</taxon>
        <taxon>Apocrita</taxon>
        <taxon>Aculeata</taxon>
        <taxon>Formicoidea</taxon>
        <taxon>Formicidae</taxon>
        <taxon>Formicinae</taxon>
        <taxon>Camponotus</taxon>
    </lineage>
</organism>
<evidence type="ECO:0000256" key="6">
    <source>
        <dbReference type="ARBA" id="ARBA00023157"/>
    </source>
</evidence>
<dbReference type="Gene3D" id="2.40.10.10">
    <property type="entry name" value="Trypsin-like serine proteases"/>
    <property type="match status" value="1"/>
</dbReference>
<dbReference type="Pfam" id="PF00089">
    <property type="entry name" value="Trypsin"/>
    <property type="match status" value="1"/>
</dbReference>